<protein>
    <submittedName>
        <fullName evidence="1">Uncharacterized protein</fullName>
    </submittedName>
</protein>
<dbReference type="Proteomes" id="UP000202511">
    <property type="component" value="Segment"/>
</dbReference>
<dbReference type="KEGG" id="vg:23463182"/>
<proteinExistence type="predicted"/>
<evidence type="ECO:0000313" key="1">
    <source>
        <dbReference type="EMBL" id="AJF98265.1"/>
    </source>
</evidence>
<dbReference type="GeneID" id="23463182"/>
<dbReference type="RefSeq" id="YP_009120500.1">
    <property type="nucleotide sequence ID" value="NC_026440.1"/>
</dbReference>
<name>A0A0B5J8L3_9VIRU</name>
<reference evidence="1 2" key="1">
    <citation type="journal article" date="2015" name="Parasitol. Res.">
        <title>Viruses in close associations with free-living amoebae.</title>
        <authorList>
            <person name="Scheid P."/>
        </authorList>
    </citation>
    <scope>NUCLEOTIDE SEQUENCE [LARGE SCALE GENOMIC DNA]</scope>
    <source>
        <strain evidence="1">KlaHel</strain>
    </source>
</reference>
<accession>A0A0B5J8L3</accession>
<evidence type="ECO:0000313" key="2">
    <source>
        <dbReference type="Proteomes" id="UP000202511"/>
    </source>
</evidence>
<organism evidence="1 2">
    <name type="scientific">Pandoravirus inopinatum</name>
    <dbReference type="NCBI Taxonomy" id="1605721"/>
    <lineage>
        <taxon>Viruses</taxon>
        <taxon>Pandoravirus</taxon>
    </lineage>
</organism>
<dbReference type="EMBL" id="KP136319">
    <property type="protein sequence ID" value="AJF98265.1"/>
    <property type="molecule type" value="Genomic_DNA"/>
</dbReference>
<sequence length="114" mass="11959">MGQILQRGKVGVDLVKDLEHPINIAAAASLRGAPFLSRRQVVEAERGRHRRGRQKEKGLWAGNCEDPRQGSLTACKEGAVGAGNGADDKGILGGSGRRAKCAVGADSVWVGSLE</sequence>